<dbReference type="InterPro" id="IPR037883">
    <property type="entry name" value="Knr4/Smi1-like_sf"/>
</dbReference>
<dbReference type="Proteomes" id="UP000011919">
    <property type="component" value="Unassembled WGS sequence"/>
</dbReference>
<dbReference type="eggNOG" id="ENOG50341CA">
    <property type="taxonomic scope" value="Bacteria"/>
</dbReference>
<keyword evidence="2" id="KW-1185">Reference proteome</keyword>
<accession>M7NGZ8</accession>
<reference evidence="1 2" key="1">
    <citation type="journal article" date="2013" name="Genome Announc.">
        <title>Draft Genome Sequence of Bhargavaea cecembensis Strain DSE10T, Isolated from a Deep-Sea Sediment Sample Collected at a Depth of 5,904 m from the Chagos-Laccadive Ridge System in the Indian Ocean.</title>
        <authorList>
            <person name="Shivaji S."/>
            <person name="Ara S."/>
            <person name="Begum Z."/>
            <person name="Ruth M."/>
            <person name="Singh A."/>
            <person name="Kumar Pinnaka A."/>
        </authorList>
    </citation>
    <scope>NUCLEOTIDE SEQUENCE [LARGE SCALE GENOMIC DNA]</scope>
    <source>
        <strain evidence="1 2">DSE10</strain>
    </source>
</reference>
<dbReference type="EMBL" id="AOFT01000006">
    <property type="protein sequence ID" value="EMR06532.1"/>
    <property type="molecule type" value="Genomic_DNA"/>
</dbReference>
<name>M7NGZ8_9BACL</name>
<gene>
    <name evidence="1" type="ORF">C772_01427</name>
</gene>
<evidence type="ECO:0000313" key="1">
    <source>
        <dbReference type="EMBL" id="EMR06532.1"/>
    </source>
</evidence>
<dbReference type="RefSeq" id="WP_008298606.1">
    <property type="nucleotide sequence ID" value="NZ_AOFT01000006.1"/>
</dbReference>
<dbReference type="AlphaFoldDB" id="M7NGZ8"/>
<proteinExistence type="predicted"/>
<comment type="caution">
    <text evidence="1">The sequence shown here is derived from an EMBL/GenBank/DDBJ whole genome shotgun (WGS) entry which is preliminary data.</text>
</comment>
<dbReference type="SUPFAM" id="SSF160631">
    <property type="entry name" value="SMI1/KNR4-like"/>
    <property type="match status" value="1"/>
</dbReference>
<dbReference type="OrthoDB" id="5880263at2"/>
<protein>
    <recommendedName>
        <fullName evidence="3">SMI1 / KNR4 family protein</fullName>
    </recommendedName>
</protein>
<evidence type="ECO:0008006" key="3">
    <source>
        <dbReference type="Google" id="ProtNLM"/>
    </source>
</evidence>
<organism evidence="1 2">
    <name type="scientific">Bhargavaea cecembensis DSE10</name>
    <dbReference type="NCBI Taxonomy" id="1235279"/>
    <lineage>
        <taxon>Bacteria</taxon>
        <taxon>Bacillati</taxon>
        <taxon>Bacillota</taxon>
        <taxon>Bacilli</taxon>
        <taxon>Bacillales</taxon>
        <taxon>Caryophanaceae</taxon>
        <taxon>Bhargavaea</taxon>
    </lineage>
</organism>
<dbReference type="Gene3D" id="3.40.1580.10">
    <property type="entry name" value="SMI1/KNR4-like"/>
    <property type="match status" value="1"/>
</dbReference>
<sequence>MQQLKPRYTKLYPNEGTIRRKLEETERVLGIWFPVTFMETSSFYSGGLLGGISHFSIPDDREPNIKGETLRLRESIGLPSRFVVLAEPPGSLIVMDTTGTPEVIWLDATDVNNLADRALASPPDVWETYGEFFEELLAEEERK</sequence>
<evidence type="ECO:0000313" key="2">
    <source>
        <dbReference type="Proteomes" id="UP000011919"/>
    </source>
</evidence>